<keyword evidence="2" id="KW-0238">DNA-binding</keyword>
<evidence type="ECO:0000256" key="3">
    <source>
        <dbReference type="ARBA" id="ARBA00023163"/>
    </source>
</evidence>
<keyword evidence="1" id="KW-0805">Transcription regulation</keyword>
<dbReference type="SUPFAM" id="SSF46785">
    <property type="entry name" value="Winged helix' DNA-binding domain"/>
    <property type="match status" value="1"/>
</dbReference>
<dbReference type="Gene3D" id="1.10.10.10">
    <property type="entry name" value="Winged helix-like DNA-binding domain superfamily/Winged helix DNA-binding domain"/>
    <property type="match status" value="1"/>
</dbReference>
<dbReference type="PROSITE" id="PS01117">
    <property type="entry name" value="HTH_MARR_1"/>
    <property type="match status" value="1"/>
</dbReference>
<evidence type="ECO:0000256" key="1">
    <source>
        <dbReference type="ARBA" id="ARBA00023015"/>
    </source>
</evidence>
<dbReference type="Pfam" id="PF12802">
    <property type="entry name" value="MarR_2"/>
    <property type="match status" value="1"/>
</dbReference>
<dbReference type="Proteomes" id="UP001216253">
    <property type="component" value="Unassembled WGS sequence"/>
</dbReference>
<accession>A0ABT5WNA3</accession>
<protein>
    <submittedName>
        <fullName evidence="5">MarR family winged helix-turn-helix transcriptional regulator</fullName>
    </submittedName>
</protein>
<dbReference type="InterPro" id="IPR036388">
    <property type="entry name" value="WH-like_DNA-bd_sf"/>
</dbReference>
<dbReference type="RefSeq" id="WP_275227628.1">
    <property type="nucleotide sequence ID" value="NZ_JARESE010000019.1"/>
</dbReference>
<evidence type="ECO:0000256" key="2">
    <source>
        <dbReference type="ARBA" id="ARBA00023125"/>
    </source>
</evidence>
<name>A0ABT5WNA3_9SPHN</name>
<organism evidence="5 6">
    <name type="scientific">Novosphingobium album</name>
    <name type="common">ex Liu et al. 2023</name>
    <dbReference type="NCBI Taxonomy" id="3031130"/>
    <lineage>
        <taxon>Bacteria</taxon>
        <taxon>Pseudomonadati</taxon>
        <taxon>Pseudomonadota</taxon>
        <taxon>Alphaproteobacteria</taxon>
        <taxon>Sphingomonadales</taxon>
        <taxon>Sphingomonadaceae</taxon>
        <taxon>Novosphingobium</taxon>
    </lineage>
</organism>
<gene>
    <name evidence="5" type="ORF">PYV00_07340</name>
</gene>
<sequence length="170" mass="18973">MNTPEKVVAAHLNGKDAQVPHLVDEAQISSQISLAARLLQKAARVRLGEVGAWPGQIPLLLWLLEEGNLIQKELIARTGMEQSTVAEHLDRMERMGLVKREREPQDRRAFRICLTDKGRAISGDLVENIKEGVPIFTKGLTSDQLAGFNQAINTIIDNLNTYLRQSKAKR</sequence>
<keyword evidence="6" id="KW-1185">Reference proteome</keyword>
<dbReference type="PANTHER" id="PTHR42756">
    <property type="entry name" value="TRANSCRIPTIONAL REGULATOR, MARR"/>
    <property type="match status" value="1"/>
</dbReference>
<proteinExistence type="predicted"/>
<dbReference type="EMBL" id="JARESE010000019">
    <property type="protein sequence ID" value="MDE8651531.1"/>
    <property type="molecule type" value="Genomic_DNA"/>
</dbReference>
<evidence type="ECO:0000313" key="6">
    <source>
        <dbReference type="Proteomes" id="UP001216253"/>
    </source>
</evidence>
<evidence type="ECO:0000259" key="4">
    <source>
        <dbReference type="PROSITE" id="PS50995"/>
    </source>
</evidence>
<keyword evidence="3" id="KW-0804">Transcription</keyword>
<dbReference type="InterPro" id="IPR023187">
    <property type="entry name" value="Tscrpt_reg_MarR-type_CS"/>
</dbReference>
<dbReference type="PANTHER" id="PTHR42756:SF1">
    <property type="entry name" value="TRANSCRIPTIONAL REPRESSOR OF EMRAB OPERON"/>
    <property type="match status" value="1"/>
</dbReference>
<dbReference type="PRINTS" id="PR00598">
    <property type="entry name" value="HTHMARR"/>
</dbReference>
<dbReference type="InterPro" id="IPR036390">
    <property type="entry name" value="WH_DNA-bd_sf"/>
</dbReference>
<dbReference type="PROSITE" id="PS50995">
    <property type="entry name" value="HTH_MARR_2"/>
    <property type="match status" value="1"/>
</dbReference>
<dbReference type="InterPro" id="IPR000835">
    <property type="entry name" value="HTH_MarR-typ"/>
</dbReference>
<comment type="caution">
    <text evidence="5">The sequence shown here is derived from an EMBL/GenBank/DDBJ whole genome shotgun (WGS) entry which is preliminary data.</text>
</comment>
<evidence type="ECO:0000313" key="5">
    <source>
        <dbReference type="EMBL" id="MDE8651531.1"/>
    </source>
</evidence>
<dbReference type="SMART" id="SM00347">
    <property type="entry name" value="HTH_MARR"/>
    <property type="match status" value="1"/>
</dbReference>
<feature type="domain" description="HTH marR-type" evidence="4">
    <location>
        <begin position="25"/>
        <end position="157"/>
    </location>
</feature>
<reference evidence="5 6" key="1">
    <citation type="submission" date="2023-03" db="EMBL/GenBank/DDBJ databases">
        <title>NovoSphingobium album sp. nov. isolated from polycyclic aromatic hydrocarbons- and heavy-metal polluted soil.</title>
        <authorList>
            <person name="Liu Z."/>
            <person name="Wang K."/>
        </authorList>
    </citation>
    <scope>NUCLEOTIDE SEQUENCE [LARGE SCALE GENOMIC DNA]</scope>
    <source>
        <strain evidence="5 6">H3SJ31-1</strain>
    </source>
</reference>
<dbReference type="CDD" id="cd00090">
    <property type="entry name" value="HTH_ARSR"/>
    <property type="match status" value="1"/>
</dbReference>
<dbReference type="InterPro" id="IPR011991">
    <property type="entry name" value="ArsR-like_HTH"/>
</dbReference>